<dbReference type="PANTHER" id="PTHR39165:SF1">
    <property type="entry name" value="DUF456 DOMAIN-CONTAINING PROTEIN"/>
    <property type="match status" value="1"/>
</dbReference>
<accession>A1RBA2</accession>
<gene>
    <name evidence="2" type="ordered locus">AAur_3835</name>
</gene>
<keyword evidence="1" id="KW-1133">Transmembrane helix</keyword>
<dbReference type="AlphaFoldDB" id="A1RBA2"/>
<organism evidence="2 3">
    <name type="scientific">Paenarthrobacter aurescens (strain TC1)</name>
    <dbReference type="NCBI Taxonomy" id="290340"/>
    <lineage>
        <taxon>Bacteria</taxon>
        <taxon>Bacillati</taxon>
        <taxon>Actinomycetota</taxon>
        <taxon>Actinomycetes</taxon>
        <taxon>Micrococcales</taxon>
        <taxon>Micrococcaceae</taxon>
        <taxon>Paenarthrobacter</taxon>
    </lineage>
</organism>
<dbReference type="PANTHER" id="PTHR39165">
    <property type="entry name" value="IG HYPOTHETICAL 17883"/>
    <property type="match status" value="1"/>
</dbReference>
<evidence type="ECO:0000313" key="3">
    <source>
        <dbReference type="Proteomes" id="UP000000637"/>
    </source>
</evidence>
<feature type="transmembrane region" description="Helical" evidence="1">
    <location>
        <begin position="92"/>
        <end position="122"/>
    </location>
</feature>
<dbReference type="EMBL" id="CP000474">
    <property type="protein sequence ID" value="ABM07157.1"/>
    <property type="molecule type" value="Genomic_DNA"/>
</dbReference>
<protein>
    <recommendedName>
        <fullName evidence="4">DUF456 domain-containing protein</fullName>
    </recommendedName>
</protein>
<dbReference type="Pfam" id="PF04306">
    <property type="entry name" value="DUF456"/>
    <property type="match status" value="1"/>
</dbReference>
<proteinExistence type="predicted"/>
<keyword evidence="1" id="KW-0472">Membrane</keyword>
<name>A1RBA2_PAEAT</name>
<feature type="transmembrane region" description="Helical" evidence="1">
    <location>
        <begin position="55"/>
        <end position="80"/>
    </location>
</feature>
<dbReference type="STRING" id="290340.AAur_3835"/>
<keyword evidence="3" id="KW-1185">Reference proteome</keyword>
<dbReference type="InterPro" id="IPR007403">
    <property type="entry name" value="DUF456"/>
</dbReference>
<evidence type="ECO:0008006" key="4">
    <source>
        <dbReference type="Google" id="ProtNLM"/>
    </source>
</evidence>
<feature type="transmembrane region" description="Helical" evidence="1">
    <location>
        <begin position="12"/>
        <end position="35"/>
    </location>
</feature>
<dbReference type="KEGG" id="aau:AAur_3835"/>
<dbReference type="HOGENOM" id="CLU_109297_3_0_11"/>
<sequence length="176" mass="17898">MAHRLGAMNAELIVTILCGLAIAVGVAGTIIPVLPGSILIGASLLAWAIWGGAGAMGWVIFAVGMLFVVAGMAASAVLTGRKMKQHGIPNRSVLIGVVLGVVGMFVIPVVGLFVGFALGLLLSEVQRTRNFRVAVRSSGAALKATGIGMLVEFALACAAASTWIIGVWTEAVYGGP</sequence>
<reference evidence="2 3" key="1">
    <citation type="journal article" date="2006" name="PLoS Genet.">
        <title>Secrets of soil survival revealed by the genome sequence of Arthrobacter aurescens TC1.</title>
        <authorList>
            <person name="Mongodin E.F."/>
            <person name="Shapir N."/>
            <person name="Daugherty S.C."/>
            <person name="DeBoy R.T."/>
            <person name="Emerson J.B."/>
            <person name="Shvartzbeyn A."/>
            <person name="Radune D."/>
            <person name="Vamathevan J."/>
            <person name="Riggs F."/>
            <person name="Grinberg V."/>
            <person name="Khouri H."/>
            <person name="Wackett L.P."/>
            <person name="Nelson K.E."/>
            <person name="Sadowsky M.J."/>
        </authorList>
    </citation>
    <scope>NUCLEOTIDE SEQUENCE [LARGE SCALE GENOMIC DNA]</scope>
    <source>
        <strain evidence="2 3">TC1</strain>
    </source>
</reference>
<keyword evidence="1" id="KW-0812">Transmembrane</keyword>
<dbReference type="eggNOG" id="COG2839">
    <property type="taxonomic scope" value="Bacteria"/>
</dbReference>
<evidence type="ECO:0000313" key="2">
    <source>
        <dbReference type="EMBL" id="ABM07157.1"/>
    </source>
</evidence>
<dbReference type="Proteomes" id="UP000000637">
    <property type="component" value="Chromosome"/>
</dbReference>
<evidence type="ECO:0000256" key="1">
    <source>
        <dbReference type="SAM" id="Phobius"/>
    </source>
</evidence>